<accession>A0AAC9U0A9</accession>
<proteinExistence type="inferred from homology"/>
<dbReference type="RefSeq" id="WP_088904481.1">
    <property type="nucleotide sequence ID" value="NZ_CP022272.1"/>
</dbReference>
<evidence type="ECO:0000256" key="3">
    <source>
        <dbReference type="ARBA" id="ARBA00019012"/>
    </source>
</evidence>
<feature type="domain" description="Gcp-like" evidence="7">
    <location>
        <begin position="39"/>
        <end position="228"/>
    </location>
</feature>
<keyword evidence="4" id="KW-0963">Cytoplasm</keyword>
<dbReference type="FunFam" id="3.30.420.40:FF:000097">
    <property type="entry name" value="tRNA threonylcarbamoyladenosine biosynthesis protein TsaB"/>
    <property type="match status" value="1"/>
</dbReference>
<evidence type="ECO:0000313" key="8">
    <source>
        <dbReference type="EMBL" id="ASJ96582.1"/>
    </source>
</evidence>
<dbReference type="GO" id="GO:0002949">
    <property type="term" value="P:tRNA threonylcarbamoyladenosine modification"/>
    <property type="evidence" value="ECO:0007669"/>
    <property type="project" value="InterPro"/>
</dbReference>
<comment type="subcellular location">
    <subcellularLocation>
        <location evidence="1">Cytoplasm</location>
    </subcellularLocation>
</comment>
<dbReference type="PANTHER" id="PTHR11735">
    <property type="entry name" value="TRNA N6-ADENOSINE THREONYLCARBAMOYLTRANSFERASE"/>
    <property type="match status" value="1"/>
</dbReference>
<gene>
    <name evidence="8" type="primary">tsaB</name>
    <name evidence="8" type="ORF">CFF01_08255</name>
</gene>
<dbReference type="CDD" id="cd24032">
    <property type="entry name" value="ASKHA_NBD_TsaB"/>
    <property type="match status" value="1"/>
</dbReference>
<evidence type="ECO:0000256" key="1">
    <source>
        <dbReference type="ARBA" id="ARBA00004496"/>
    </source>
</evidence>
<dbReference type="KEGG" id="smav:CFF01_08255"/>
<comment type="similarity">
    <text evidence="2">Belongs to the KAE1 / TsaD family. TsaB subfamily.</text>
</comment>
<organism evidence="8 9">
    <name type="scientific">Shewanella marisflavi</name>
    <dbReference type="NCBI Taxonomy" id="260364"/>
    <lineage>
        <taxon>Bacteria</taxon>
        <taxon>Pseudomonadati</taxon>
        <taxon>Pseudomonadota</taxon>
        <taxon>Gammaproteobacteria</taxon>
        <taxon>Alteromonadales</taxon>
        <taxon>Shewanellaceae</taxon>
        <taxon>Shewanella</taxon>
    </lineage>
</organism>
<sequence length="237" mass="25327">MPEINDISAPMSILALDTCTESCSVALAYQGSIFARQADAPREHSQRLLPMVQEVLEEAGIGLSEVDVIAYGRGPGSFTGIRICTSMTQGLALGQDLPVVGISTLAAMAQAAIEVKGATQVATAIDARMGEIYWGEYQAVDGLACLVGEERVCPPTELESQLDLSLSVSACGTGFDAYPELLKQEMTLVEEAKFPIARYMLPLAEAAVKAGQATDVDQLQPVYLRDTVTWKKLPGRE</sequence>
<reference evidence="8 9" key="1">
    <citation type="submission" date="2017-06" db="EMBL/GenBank/DDBJ databases">
        <title>Complete genome sequence of Shewanella marisflavi EP1 associated with anaerobic 2,4-dinitrotoluene reduction and salt tolerance.</title>
        <authorList>
            <person name="Huang J."/>
        </authorList>
    </citation>
    <scope>NUCLEOTIDE SEQUENCE [LARGE SCALE GENOMIC DNA]</scope>
    <source>
        <strain evidence="8 9">EP1</strain>
    </source>
</reference>
<dbReference type="InterPro" id="IPR000905">
    <property type="entry name" value="Gcp-like_dom"/>
</dbReference>
<dbReference type="PANTHER" id="PTHR11735:SF11">
    <property type="entry name" value="TRNA THREONYLCARBAMOYLADENOSINE BIOSYNTHESIS PROTEIN TSAB"/>
    <property type="match status" value="1"/>
</dbReference>
<dbReference type="InterPro" id="IPR043129">
    <property type="entry name" value="ATPase_NBD"/>
</dbReference>
<evidence type="ECO:0000259" key="7">
    <source>
        <dbReference type="Pfam" id="PF00814"/>
    </source>
</evidence>
<dbReference type="InterPro" id="IPR022496">
    <property type="entry name" value="T6A_TsaB"/>
</dbReference>
<name>A0AAC9U0A9_9GAMM</name>
<dbReference type="NCBIfam" id="TIGR03725">
    <property type="entry name" value="T6A_YeaZ"/>
    <property type="match status" value="1"/>
</dbReference>
<evidence type="ECO:0000256" key="6">
    <source>
        <dbReference type="ARBA" id="ARBA00032446"/>
    </source>
</evidence>
<protein>
    <recommendedName>
        <fullName evidence="3">tRNA threonylcarbamoyladenosine biosynthesis protein TsaB</fullName>
    </recommendedName>
    <alternativeName>
        <fullName evidence="6">t(6)A37 threonylcarbamoyladenosine biosynthesis protein TsaB</fullName>
    </alternativeName>
</protein>
<dbReference type="EMBL" id="CP022272">
    <property type="protein sequence ID" value="ASJ96582.1"/>
    <property type="molecule type" value="Genomic_DNA"/>
</dbReference>
<dbReference type="Gene3D" id="3.30.420.40">
    <property type="match status" value="2"/>
</dbReference>
<dbReference type="GO" id="GO:0005829">
    <property type="term" value="C:cytosol"/>
    <property type="evidence" value="ECO:0007669"/>
    <property type="project" value="TreeGrafter"/>
</dbReference>
<evidence type="ECO:0000313" key="9">
    <source>
        <dbReference type="Proteomes" id="UP000198233"/>
    </source>
</evidence>
<evidence type="ECO:0000256" key="4">
    <source>
        <dbReference type="ARBA" id="ARBA00022490"/>
    </source>
</evidence>
<evidence type="ECO:0000256" key="5">
    <source>
        <dbReference type="ARBA" id="ARBA00022694"/>
    </source>
</evidence>
<dbReference type="SUPFAM" id="SSF53067">
    <property type="entry name" value="Actin-like ATPase domain"/>
    <property type="match status" value="2"/>
</dbReference>
<dbReference type="AlphaFoldDB" id="A0AAC9U0A9"/>
<dbReference type="Proteomes" id="UP000198233">
    <property type="component" value="Chromosome"/>
</dbReference>
<keyword evidence="5" id="KW-0819">tRNA processing</keyword>
<evidence type="ECO:0000256" key="2">
    <source>
        <dbReference type="ARBA" id="ARBA00010493"/>
    </source>
</evidence>
<dbReference type="Pfam" id="PF00814">
    <property type="entry name" value="TsaD"/>
    <property type="match status" value="1"/>
</dbReference>